<sequence length="120" mass="14541">MEWKKKKKYFWSVSLFFKQLNITISFTANSLILESEKCQHKAKERVIIPTKFNGHLFLLFFFYYFFFQRKKSNIIFSCFYVVRTIDLSFYFTFNENTLGPGCIVATLELRNRRLFPQLND</sequence>
<organism evidence="2">
    <name type="scientific">Cacopsylla melanoneura</name>
    <dbReference type="NCBI Taxonomy" id="428564"/>
    <lineage>
        <taxon>Eukaryota</taxon>
        <taxon>Metazoa</taxon>
        <taxon>Ecdysozoa</taxon>
        <taxon>Arthropoda</taxon>
        <taxon>Hexapoda</taxon>
        <taxon>Insecta</taxon>
        <taxon>Pterygota</taxon>
        <taxon>Neoptera</taxon>
        <taxon>Paraneoptera</taxon>
        <taxon>Hemiptera</taxon>
        <taxon>Sternorrhyncha</taxon>
        <taxon>Psylloidea</taxon>
        <taxon>Psyllidae</taxon>
        <taxon>Psyllinae</taxon>
        <taxon>Cacopsylla</taxon>
    </lineage>
</organism>
<keyword evidence="1" id="KW-0472">Membrane</keyword>
<feature type="transmembrane region" description="Helical" evidence="1">
    <location>
        <begin position="9"/>
        <end position="32"/>
    </location>
</feature>
<keyword evidence="1" id="KW-0812">Transmembrane</keyword>
<evidence type="ECO:0000256" key="1">
    <source>
        <dbReference type="SAM" id="Phobius"/>
    </source>
</evidence>
<dbReference type="AlphaFoldDB" id="A0A8D9FH73"/>
<reference evidence="2" key="1">
    <citation type="submission" date="2021-05" db="EMBL/GenBank/DDBJ databases">
        <authorList>
            <person name="Alioto T."/>
            <person name="Alioto T."/>
            <person name="Gomez Garrido J."/>
        </authorList>
    </citation>
    <scope>NUCLEOTIDE SEQUENCE</scope>
</reference>
<accession>A0A8D9FH73</accession>
<feature type="transmembrane region" description="Helical" evidence="1">
    <location>
        <begin position="52"/>
        <end position="67"/>
    </location>
</feature>
<evidence type="ECO:0000313" key="2">
    <source>
        <dbReference type="EMBL" id="CAG6788340.1"/>
    </source>
</evidence>
<keyword evidence="1" id="KW-1133">Transmembrane helix</keyword>
<proteinExistence type="predicted"/>
<protein>
    <submittedName>
        <fullName evidence="2">Uncharacterized protein</fullName>
    </submittedName>
</protein>
<name>A0A8D9FH73_9HEMI</name>
<dbReference type="EMBL" id="HBUF01659315">
    <property type="protein sequence ID" value="CAG6788341.1"/>
    <property type="molecule type" value="Transcribed_RNA"/>
</dbReference>
<dbReference type="EMBL" id="HBUF01659314">
    <property type="protein sequence ID" value="CAG6788340.1"/>
    <property type="molecule type" value="Transcribed_RNA"/>
</dbReference>